<proteinExistence type="predicted"/>
<comment type="caution">
    <text evidence="2">The sequence shown here is derived from an EMBL/GenBank/DDBJ whole genome shotgun (WGS) entry which is preliminary data.</text>
</comment>
<feature type="compositionally biased region" description="Basic and acidic residues" evidence="1">
    <location>
        <begin position="10"/>
        <end position="22"/>
    </location>
</feature>
<organism evidence="2">
    <name type="scientific">marine sediment metagenome</name>
    <dbReference type="NCBI Taxonomy" id="412755"/>
    <lineage>
        <taxon>unclassified sequences</taxon>
        <taxon>metagenomes</taxon>
        <taxon>ecological metagenomes</taxon>
    </lineage>
</organism>
<name>A0A0F9APL7_9ZZZZ</name>
<accession>A0A0F9APL7</accession>
<evidence type="ECO:0000313" key="2">
    <source>
        <dbReference type="EMBL" id="KKL03572.1"/>
    </source>
</evidence>
<protein>
    <submittedName>
        <fullName evidence="2">Uncharacterized protein</fullName>
    </submittedName>
</protein>
<feature type="region of interest" description="Disordered" evidence="1">
    <location>
        <begin position="1"/>
        <end position="22"/>
    </location>
</feature>
<evidence type="ECO:0000256" key="1">
    <source>
        <dbReference type="SAM" id="MobiDB-lite"/>
    </source>
</evidence>
<sequence length="81" mass="9012">MTDNTLEPSKVGHVDSRRKEDRSTWVTASARVPVEELHLIDAAAYKLRVKRSDLIREAVMLRVHEVLGVQPVVSPEPSPAA</sequence>
<dbReference type="AlphaFoldDB" id="A0A0F9APL7"/>
<reference evidence="2" key="1">
    <citation type="journal article" date="2015" name="Nature">
        <title>Complex archaea that bridge the gap between prokaryotes and eukaryotes.</title>
        <authorList>
            <person name="Spang A."/>
            <person name="Saw J.H."/>
            <person name="Jorgensen S.L."/>
            <person name="Zaremba-Niedzwiedzka K."/>
            <person name="Martijn J."/>
            <person name="Lind A.E."/>
            <person name="van Eijk R."/>
            <person name="Schleper C."/>
            <person name="Guy L."/>
            <person name="Ettema T.J."/>
        </authorList>
    </citation>
    <scope>NUCLEOTIDE SEQUENCE</scope>
</reference>
<dbReference type="EMBL" id="LAZR01044875">
    <property type="protein sequence ID" value="KKL03572.1"/>
    <property type="molecule type" value="Genomic_DNA"/>
</dbReference>
<gene>
    <name evidence="2" type="ORF">LCGC14_2624800</name>
</gene>